<gene>
    <name evidence="3" type="ORF">FIBSPDRAFT_946596</name>
</gene>
<evidence type="ECO:0000256" key="1">
    <source>
        <dbReference type="SAM" id="Phobius"/>
    </source>
</evidence>
<keyword evidence="1" id="KW-0472">Membrane</keyword>
<organism evidence="3 4">
    <name type="scientific">Athelia psychrophila</name>
    <dbReference type="NCBI Taxonomy" id="1759441"/>
    <lineage>
        <taxon>Eukaryota</taxon>
        <taxon>Fungi</taxon>
        <taxon>Dikarya</taxon>
        <taxon>Basidiomycota</taxon>
        <taxon>Agaricomycotina</taxon>
        <taxon>Agaricomycetes</taxon>
        <taxon>Agaricomycetidae</taxon>
        <taxon>Atheliales</taxon>
        <taxon>Atheliaceae</taxon>
        <taxon>Athelia</taxon>
    </lineage>
</organism>
<proteinExistence type="predicted"/>
<feature type="transmembrane region" description="Helical" evidence="1">
    <location>
        <begin position="66"/>
        <end position="90"/>
    </location>
</feature>
<evidence type="ECO:0000259" key="2">
    <source>
        <dbReference type="Pfam" id="PF20151"/>
    </source>
</evidence>
<name>A0A166SQM9_9AGAM</name>
<dbReference type="InterPro" id="IPR045340">
    <property type="entry name" value="DUF6533"/>
</dbReference>
<dbReference type="STRING" id="436010.A0A166SQM9"/>
<dbReference type="Proteomes" id="UP000076532">
    <property type="component" value="Unassembled WGS sequence"/>
</dbReference>
<accession>A0A166SQM9</accession>
<feature type="transmembrane region" description="Helical" evidence="1">
    <location>
        <begin position="26"/>
        <end position="46"/>
    </location>
</feature>
<keyword evidence="4" id="KW-1185">Reference proteome</keyword>
<evidence type="ECO:0000313" key="3">
    <source>
        <dbReference type="EMBL" id="KZP29717.1"/>
    </source>
</evidence>
<feature type="transmembrane region" description="Helical" evidence="1">
    <location>
        <begin position="229"/>
        <end position="246"/>
    </location>
</feature>
<reference evidence="3 4" key="1">
    <citation type="journal article" date="2016" name="Mol. Biol. Evol.">
        <title>Comparative Genomics of Early-Diverging Mushroom-Forming Fungi Provides Insights into the Origins of Lignocellulose Decay Capabilities.</title>
        <authorList>
            <person name="Nagy L.G."/>
            <person name="Riley R."/>
            <person name="Tritt A."/>
            <person name="Adam C."/>
            <person name="Daum C."/>
            <person name="Floudas D."/>
            <person name="Sun H."/>
            <person name="Yadav J.S."/>
            <person name="Pangilinan J."/>
            <person name="Larsson K.H."/>
            <person name="Matsuura K."/>
            <person name="Barry K."/>
            <person name="Labutti K."/>
            <person name="Kuo R."/>
            <person name="Ohm R.A."/>
            <person name="Bhattacharya S.S."/>
            <person name="Shirouzu T."/>
            <person name="Yoshinaga Y."/>
            <person name="Martin F.M."/>
            <person name="Grigoriev I.V."/>
            <person name="Hibbett D.S."/>
        </authorList>
    </citation>
    <scope>NUCLEOTIDE SEQUENCE [LARGE SCALE GENOMIC DNA]</scope>
    <source>
        <strain evidence="3 4">CBS 109695</strain>
    </source>
</reference>
<protein>
    <recommendedName>
        <fullName evidence="2">DUF6533 domain-containing protein</fullName>
    </recommendedName>
</protein>
<sequence length="314" mass="34643">MNSSDVSPVLNPNTPMAFLPPPLVDVLQVSAYTYFACVGALTWDWLMSMPDEYRILSTGRISLSKIAYICARVFTLAHSLSSAIFVAAPINNCQALMRAILALVILALNTNNLLFFIRVRAVYGKSLNATALFGFLYFAVFGSSMVVPFSLHAEHIGPTQMCTQVNVRNWLTAVMITNAVNGTLVFLAISYRISSQSMGGDGWHSKWRCFFRGDGAPRVVKDLLYNGQLCYLVTMVMNIALIILAFKTNYETTLIIPAMSLENAMTSRVHRAVVLGLIANRERRPGVPIVLTTVITDESSVIQDHVFDIKSGFV</sequence>
<feature type="transmembrane region" description="Helical" evidence="1">
    <location>
        <begin position="96"/>
        <end position="117"/>
    </location>
</feature>
<keyword evidence="1" id="KW-0812">Transmembrane</keyword>
<dbReference type="EMBL" id="KV417497">
    <property type="protein sequence ID" value="KZP29717.1"/>
    <property type="molecule type" value="Genomic_DNA"/>
</dbReference>
<feature type="domain" description="DUF6533" evidence="2">
    <location>
        <begin position="32"/>
        <end position="77"/>
    </location>
</feature>
<dbReference type="AlphaFoldDB" id="A0A166SQM9"/>
<keyword evidence="1" id="KW-1133">Transmembrane helix</keyword>
<dbReference type="Pfam" id="PF20151">
    <property type="entry name" value="DUF6533"/>
    <property type="match status" value="1"/>
</dbReference>
<feature type="transmembrane region" description="Helical" evidence="1">
    <location>
        <begin position="129"/>
        <end position="150"/>
    </location>
</feature>
<feature type="transmembrane region" description="Helical" evidence="1">
    <location>
        <begin position="170"/>
        <end position="189"/>
    </location>
</feature>
<evidence type="ECO:0000313" key="4">
    <source>
        <dbReference type="Proteomes" id="UP000076532"/>
    </source>
</evidence>
<dbReference type="OrthoDB" id="3038990at2759"/>